<dbReference type="SUPFAM" id="SSF102712">
    <property type="entry name" value="JAB1/MPN domain"/>
    <property type="match status" value="1"/>
</dbReference>
<evidence type="ECO:0000256" key="6">
    <source>
        <dbReference type="ARBA" id="ARBA00022801"/>
    </source>
</evidence>
<evidence type="ECO:0000256" key="5">
    <source>
        <dbReference type="ARBA" id="ARBA00022786"/>
    </source>
</evidence>
<evidence type="ECO:0000313" key="12">
    <source>
        <dbReference type="Proteomes" id="UP001142055"/>
    </source>
</evidence>
<gene>
    <name evidence="11" type="ORF">RDWZM_008316</name>
</gene>
<dbReference type="AlphaFoldDB" id="A0A9Q0M1H0"/>
<dbReference type="PANTHER" id="PTHR12947">
    <property type="entry name" value="AMSH-LIKE PROTEASE"/>
    <property type="match status" value="1"/>
</dbReference>
<feature type="region of interest" description="Disordered" evidence="9">
    <location>
        <begin position="193"/>
        <end position="237"/>
    </location>
</feature>
<organism evidence="11 12">
    <name type="scientific">Blomia tropicalis</name>
    <name type="common">Mite</name>
    <dbReference type="NCBI Taxonomy" id="40697"/>
    <lineage>
        <taxon>Eukaryota</taxon>
        <taxon>Metazoa</taxon>
        <taxon>Ecdysozoa</taxon>
        <taxon>Arthropoda</taxon>
        <taxon>Chelicerata</taxon>
        <taxon>Arachnida</taxon>
        <taxon>Acari</taxon>
        <taxon>Acariformes</taxon>
        <taxon>Sarcoptiformes</taxon>
        <taxon>Astigmata</taxon>
        <taxon>Glycyphagoidea</taxon>
        <taxon>Echimyopodidae</taxon>
        <taxon>Blomia</taxon>
    </lineage>
</organism>
<comment type="cofactor">
    <cofactor evidence="1">
        <name>Zn(2+)</name>
        <dbReference type="ChEBI" id="CHEBI:29105"/>
    </cofactor>
</comment>
<sequence>MASFQSVTPPKPVARPEDRIKILVEKANDVSADDAIPIRRYWQSAKQLLRMANVYLDERDFEKCFILYMKLYIEKLPKHHEYKQADPIEKTSIKNTCTKIFPLAEEVKLKIKANYEQEYQTYLNQKKEYDEMVKNLQIIQKQKLENKKKEQTDSFVANLQLELDKKKRELAENKAKSSLSEFRNVHDDNIKDGENLNDIVSGDDEDEDDESITNSSSSLISSPNLSTIEPINKPQIDRSKKPLLETLGTDQLSQMIVPFKAITDRFVALARANTNRNIETCAILAGQLSQNRFTITHLLVPKQSGTSDSCSATNEEELIIEQERLQLITVGWIHTHPTQRSFLSSVDLHTHAPYQKMLPEAIAIVVAPTSNEICIYSLTDHGLDYILQCRQTGFHPHPNELSLYGEASHIRIDNNLPIVVVDYR</sequence>
<dbReference type="InterPro" id="IPR044098">
    <property type="entry name" value="STAMBP/STALP-like_MPN"/>
</dbReference>
<name>A0A9Q0M1H0_BLOTA</name>
<keyword evidence="5" id="KW-0833">Ubl conjugation pathway</keyword>
<keyword evidence="7" id="KW-0862">Zinc</keyword>
<dbReference type="GO" id="GO:0006508">
    <property type="term" value="P:proteolysis"/>
    <property type="evidence" value="ECO:0007669"/>
    <property type="project" value="UniProtKB-KW"/>
</dbReference>
<dbReference type="Gene3D" id="3.40.140.10">
    <property type="entry name" value="Cytidine Deaminase, domain 2"/>
    <property type="match status" value="1"/>
</dbReference>
<keyword evidence="6" id="KW-0378">Hydrolase</keyword>
<feature type="compositionally biased region" description="Low complexity" evidence="9">
    <location>
        <begin position="212"/>
        <end position="226"/>
    </location>
</feature>
<evidence type="ECO:0000256" key="2">
    <source>
        <dbReference type="ARBA" id="ARBA00010981"/>
    </source>
</evidence>
<dbReference type="EMBL" id="JAPWDV010000003">
    <property type="protein sequence ID" value="KAJ6217159.1"/>
    <property type="molecule type" value="Genomic_DNA"/>
</dbReference>
<dbReference type="SUPFAM" id="SSF140856">
    <property type="entry name" value="USP8 N-terminal domain-like"/>
    <property type="match status" value="1"/>
</dbReference>
<evidence type="ECO:0000256" key="8">
    <source>
        <dbReference type="ARBA" id="ARBA00023049"/>
    </source>
</evidence>
<proteinExistence type="inferred from homology"/>
<dbReference type="Proteomes" id="UP001142055">
    <property type="component" value="Chromosome 3"/>
</dbReference>
<dbReference type="CDD" id="cd08066">
    <property type="entry name" value="MPN_AMSH_like"/>
    <property type="match status" value="1"/>
</dbReference>
<evidence type="ECO:0000256" key="7">
    <source>
        <dbReference type="ARBA" id="ARBA00022833"/>
    </source>
</evidence>
<keyword evidence="4" id="KW-0479">Metal-binding</keyword>
<keyword evidence="8" id="KW-0482">Metalloprotease</keyword>
<dbReference type="OMA" id="MKFMTLF"/>
<dbReference type="Pfam" id="PF01398">
    <property type="entry name" value="JAB"/>
    <property type="match status" value="1"/>
</dbReference>
<dbReference type="SMART" id="SM00232">
    <property type="entry name" value="JAB_MPN"/>
    <property type="match status" value="1"/>
</dbReference>
<evidence type="ECO:0000256" key="3">
    <source>
        <dbReference type="ARBA" id="ARBA00022670"/>
    </source>
</evidence>
<dbReference type="Gene3D" id="1.20.58.80">
    <property type="entry name" value="Phosphotransferase system, lactose/cellobiose-type IIA subunit"/>
    <property type="match status" value="1"/>
</dbReference>
<dbReference type="GO" id="GO:0140492">
    <property type="term" value="F:metal-dependent deubiquitinase activity"/>
    <property type="evidence" value="ECO:0007669"/>
    <property type="project" value="InterPro"/>
</dbReference>
<dbReference type="InterPro" id="IPR000555">
    <property type="entry name" value="JAMM/MPN+_dom"/>
</dbReference>
<comment type="similarity">
    <text evidence="2">Belongs to the peptidase M67C family.</text>
</comment>
<evidence type="ECO:0000256" key="4">
    <source>
        <dbReference type="ARBA" id="ARBA00022723"/>
    </source>
</evidence>
<evidence type="ECO:0000313" key="11">
    <source>
        <dbReference type="EMBL" id="KAJ6217159.1"/>
    </source>
</evidence>
<evidence type="ECO:0000256" key="9">
    <source>
        <dbReference type="SAM" id="MobiDB-lite"/>
    </source>
</evidence>
<reference evidence="11" key="1">
    <citation type="submission" date="2022-12" db="EMBL/GenBank/DDBJ databases">
        <title>Genome assemblies of Blomia tropicalis.</title>
        <authorList>
            <person name="Cui Y."/>
        </authorList>
    </citation>
    <scope>NUCLEOTIDE SEQUENCE</scope>
    <source>
        <tissue evidence="11">Adult mites</tissue>
    </source>
</reference>
<feature type="compositionally biased region" description="Acidic residues" evidence="9">
    <location>
        <begin position="201"/>
        <end position="211"/>
    </location>
</feature>
<comment type="caution">
    <text evidence="11">The sequence shown here is derived from an EMBL/GenBank/DDBJ whole genome shotgun (WGS) entry which is preliminary data.</text>
</comment>
<dbReference type="PANTHER" id="PTHR12947:SF13">
    <property type="entry name" value="FI19924P1"/>
    <property type="match status" value="1"/>
</dbReference>
<evidence type="ECO:0000259" key="10">
    <source>
        <dbReference type="PROSITE" id="PS50249"/>
    </source>
</evidence>
<keyword evidence="3" id="KW-0645">Protease</keyword>
<dbReference type="GO" id="GO:0061578">
    <property type="term" value="F:K63-linked deubiquitinase activity"/>
    <property type="evidence" value="ECO:0007669"/>
    <property type="project" value="InterPro"/>
</dbReference>
<dbReference type="GO" id="GO:0046872">
    <property type="term" value="F:metal ion binding"/>
    <property type="evidence" value="ECO:0007669"/>
    <property type="project" value="UniProtKB-KW"/>
</dbReference>
<evidence type="ECO:0000256" key="1">
    <source>
        <dbReference type="ARBA" id="ARBA00001947"/>
    </source>
</evidence>
<dbReference type="GO" id="GO:0005768">
    <property type="term" value="C:endosome"/>
    <property type="evidence" value="ECO:0007669"/>
    <property type="project" value="TreeGrafter"/>
</dbReference>
<keyword evidence="12" id="KW-1185">Reference proteome</keyword>
<protein>
    <recommendedName>
        <fullName evidence="10">MPN domain-containing protein</fullName>
    </recommendedName>
</protein>
<dbReference type="GO" id="GO:0016020">
    <property type="term" value="C:membrane"/>
    <property type="evidence" value="ECO:0007669"/>
    <property type="project" value="TreeGrafter"/>
</dbReference>
<dbReference type="PROSITE" id="PS50249">
    <property type="entry name" value="MPN"/>
    <property type="match status" value="1"/>
</dbReference>
<dbReference type="InterPro" id="IPR037518">
    <property type="entry name" value="MPN"/>
</dbReference>
<feature type="domain" description="MPN" evidence="10">
    <location>
        <begin position="254"/>
        <end position="384"/>
    </location>
</feature>
<accession>A0A9Q0M1H0</accession>
<dbReference type="InterPro" id="IPR015063">
    <property type="entry name" value="USP8_dimer"/>
</dbReference>
<dbReference type="Pfam" id="PF08969">
    <property type="entry name" value="USP8_dimer"/>
    <property type="match status" value="1"/>
</dbReference>
<dbReference type="GO" id="GO:0070536">
    <property type="term" value="P:protein K63-linked deubiquitination"/>
    <property type="evidence" value="ECO:0007669"/>
    <property type="project" value="InterPro"/>
</dbReference>